<evidence type="ECO:0000259" key="1">
    <source>
        <dbReference type="PROSITE" id="PS50965"/>
    </source>
</evidence>
<name>A0ABV2LN59_9BACL</name>
<feature type="domain" description="NERD" evidence="1">
    <location>
        <begin position="41"/>
        <end position="160"/>
    </location>
</feature>
<sequence length="325" mass="37840">MIVKERTKLLTLFKLDSLLERMPLNFSKKPDILSDRAKFNAGFNGEKSLDYHLSDLPVENYYIFHDLRLPRDKTQKQYFQLDSLIITPHYCLIIEVKNLIGNLYFDNQFNQVIRTRNGIEEAFPDPIIQVEFQASCFKEWLSSHKFAGIPIFYLVVITNIHSVIKISPSYKKSLNKIVRGKDLIRAIHRLTQNYTHHHLSQKDIKKLSKLLIKNHKQINNDILKQYEIKKEDLATGVICPNCGNLPMKRAMRHWLCLTCSNKNADAHIKAIHDYGLLINPQVKNEELRNFLHLNSSTSMYKILRAMDLKPKGSRKAATYTIPLPK</sequence>
<evidence type="ECO:0000313" key="3">
    <source>
        <dbReference type="Proteomes" id="UP001549097"/>
    </source>
</evidence>
<dbReference type="GO" id="GO:0005840">
    <property type="term" value="C:ribosome"/>
    <property type="evidence" value="ECO:0007669"/>
    <property type="project" value="UniProtKB-KW"/>
</dbReference>
<proteinExistence type="predicted"/>
<keyword evidence="2" id="KW-0687">Ribonucleoprotein</keyword>
<dbReference type="EMBL" id="JBEPMP010000002">
    <property type="protein sequence ID" value="MET3730005.1"/>
    <property type="molecule type" value="Genomic_DNA"/>
</dbReference>
<accession>A0ABV2LN59</accession>
<dbReference type="Proteomes" id="UP001549097">
    <property type="component" value="Unassembled WGS sequence"/>
</dbReference>
<protein>
    <submittedName>
        <fullName evidence="2">Ribosomal protein L37AE/L43A</fullName>
    </submittedName>
</protein>
<comment type="caution">
    <text evidence="2">The sequence shown here is derived from an EMBL/GenBank/DDBJ whole genome shotgun (WGS) entry which is preliminary data.</text>
</comment>
<organism evidence="2 3">
    <name type="scientific">Fictibacillus halophilus</name>
    <dbReference type="NCBI Taxonomy" id="1610490"/>
    <lineage>
        <taxon>Bacteria</taxon>
        <taxon>Bacillati</taxon>
        <taxon>Bacillota</taxon>
        <taxon>Bacilli</taxon>
        <taxon>Bacillales</taxon>
        <taxon>Fictibacillaceae</taxon>
        <taxon>Fictibacillus</taxon>
    </lineage>
</organism>
<keyword evidence="2" id="KW-0689">Ribosomal protein</keyword>
<gene>
    <name evidence="2" type="ORF">ABID52_003622</name>
</gene>
<dbReference type="PROSITE" id="PS50965">
    <property type="entry name" value="NERD"/>
    <property type="match status" value="1"/>
</dbReference>
<dbReference type="InterPro" id="IPR011528">
    <property type="entry name" value="NERD"/>
</dbReference>
<dbReference type="Pfam" id="PF08378">
    <property type="entry name" value="NERD"/>
    <property type="match status" value="1"/>
</dbReference>
<keyword evidence="3" id="KW-1185">Reference proteome</keyword>
<reference evidence="2 3" key="1">
    <citation type="submission" date="2024-06" db="EMBL/GenBank/DDBJ databases">
        <title>Genomic Encyclopedia of Type Strains, Phase IV (KMG-IV): sequencing the most valuable type-strain genomes for metagenomic binning, comparative biology and taxonomic classification.</title>
        <authorList>
            <person name="Goeker M."/>
        </authorList>
    </citation>
    <scope>NUCLEOTIDE SEQUENCE [LARGE SCALE GENOMIC DNA]</scope>
    <source>
        <strain evidence="2 3">DSM 100124</strain>
    </source>
</reference>
<evidence type="ECO:0000313" key="2">
    <source>
        <dbReference type="EMBL" id="MET3730005.1"/>
    </source>
</evidence>
<dbReference type="RefSeq" id="WP_198769139.1">
    <property type="nucleotide sequence ID" value="NZ_JAEACF010000002.1"/>
</dbReference>